<feature type="region of interest" description="Disordered" evidence="1">
    <location>
        <begin position="1"/>
        <end position="34"/>
    </location>
</feature>
<dbReference type="Gene3D" id="3.40.630.30">
    <property type="match status" value="1"/>
</dbReference>
<evidence type="ECO:0000259" key="2">
    <source>
        <dbReference type="Pfam" id="PF21926"/>
    </source>
</evidence>
<dbReference type="EMBL" id="BMWV01000001">
    <property type="protein sequence ID" value="GGY25718.1"/>
    <property type="molecule type" value="Genomic_DNA"/>
</dbReference>
<comment type="caution">
    <text evidence="3">The sequence shown here is derived from an EMBL/GenBank/DDBJ whole genome shotgun (WGS) entry which is preliminary data.</text>
</comment>
<evidence type="ECO:0000313" key="3">
    <source>
        <dbReference type="EMBL" id="GGY25718.1"/>
    </source>
</evidence>
<dbReference type="InterPro" id="IPR016181">
    <property type="entry name" value="Acyl_CoA_acyltransferase"/>
</dbReference>
<dbReference type="SUPFAM" id="SSF55729">
    <property type="entry name" value="Acyl-CoA N-acyltransferases (Nat)"/>
    <property type="match status" value="1"/>
</dbReference>
<accession>A0AA87XND3</accession>
<proteinExistence type="predicted"/>
<feature type="domain" description="N-acyl amino acid synthase FeeM catalytic core" evidence="2">
    <location>
        <begin position="58"/>
        <end position="206"/>
    </location>
</feature>
<dbReference type="AlphaFoldDB" id="A0AA87XND3"/>
<protein>
    <recommendedName>
        <fullName evidence="2">N-acyl amino acid synthase FeeM catalytic core domain-containing protein</fullName>
    </recommendedName>
</protein>
<reference evidence="3" key="1">
    <citation type="journal article" date="2014" name="Int. J. Syst. Evol. Microbiol.">
        <title>Complete genome sequence of Corynebacterium casei LMG S-19264T (=DSM 44701T), isolated from a smear-ripened cheese.</title>
        <authorList>
            <consortium name="US DOE Joint Genome Institute (JGI-PGF)"/>
            <person name="Walter F."/>
            <person name="Albersmeier A."/>
            <person name="Kalinowski J."/>
            <person name="Ruckert C."/>
        </authorList>
    </citation>
    <scope>NUCLEOTIDE SEQUENCE</scope>
    <source>
        <strain evidence="3">KCTC 12343</strain>
    </source>
</reference>
<gene>
    <name evidence="3" type="ORF">GCM10007387_04320</name>
</gene>
<evidence type="ECO:0000313" key="4">
    <source>
        <dbReference type="Proteomes" id="UP000628442"/>
    </source>
</evidence>
<dbReference type="RefSeq" id="WP_229420600.1">
    <property type="nucleotide sequence ID" value="NZ_BMWV01000001.1"/>
</dbReference>
<reference evidence="3" key="2">
    <citation type="submission" date="2022-12" db="EMBL/GenBank/DDBJ databases">
        <authorList>
            <person name="Sun Q."/>
            <person name="Kim S."/>
        </authorList>
    </citation>
    <scope>NUCLEOTIDE SEQUENCE</scope>
    <source>
        <strain evidence="3">KCTC 12343</strain>
    </source>
</reference>
<dbReference type="Pfam" id="PF21926">
    <property type="entry name" value="FeeM"/>
    <property type="match status" value="1"/>
</dbReference>
<dbReference type="Proteomes" id="UP000628442">
    <property type="component" value="Unassembled WGS sequence"/>
</dbReference>
<organism evidence="3 4">
    <name type="scientific">Pseudoduganella albidiflava</name>
    <dbReference type="NCBI Taxonomy" id="321983"/>
    <lineage>
        <taxon>Bacteria</taxon>
        <taxon>Pseudomonadati</taxon>
        <taxon>Pseudomonadota</taxon>
        <taxon>Betaproteobacteria</taxon>
        <taxon>Burkholderiales</taxon>
        <taxon>Oxalobacteraceae</taxon>
        <taxon>Telluria group</taxon>
        <taxon>Pseudoduganella</taxon>
    </lineage>
</organism>
<dbReference type="InterPro" id="IPR054597">
    <property type="entry name" value="FeeM_cat"/>
</dbReference>
<evidence type="ECO:0000256" key="1">
    <source>
        <dbReference type="SAM" id="MobiDB-lite"/>
    </source>
</evidence>
<name>A0AA87XND3_9BURK</name>
<sequence length="250" mass="27909">MNATKTSGDREVTGQSDADSERLPALDDSLPGNMQDITTNEHSFSVRMLDTAEGRNKASLLINKMYAWRGYAGTHMLTDDPNRITLTSTDQGEVVGTITIGLDSESGILADELFKPEIDAYRARGARVCEFTKLAFDANGGSRQSMAALWHLAFLHAHDLHHCTHLFIEVNPRHHRFYQKMMGFQLLSEPRMNPRVNAPAYLLCLDLDYMKSEVERVGGGRAAPGDRSFYTHFYSPREQAGIIGRLKGMS</sequence>